<comment type="similarity">
    <text evidence="1">Belongs to the serine-aspartate repeat-containing protein (SDr) family.</text>
</comment>
<dbReference type="PANTHER" id="PTHR36108">
    <property type="entry name" value="COLOSSIN-B-RELATED"/>
    <property type="match status" value="1"/>
</dbReference>
<organism evidence="4 5">
    <name type="scientific">Pseudoflavonifractor hominis</name>
    <dbReference type="NCBI Taxonomy" id="2763059"/>
    <lineage>
        <taxon>Bacteria</taxon>
        <taxon>Bacillati</taxon>
        <taxon>Bacillota</taxon>
        <taxon>Clostridia</taxon>
        <taxon>Eubacteriales</taxon>
        <taxon>Oscillospiraceae</taxon>
        <taxon>Pseudoflavonifractor</taxon>
    </lineage>
</organism>
<evidence type="ECO:0000313" key="5">
    <source>
        <dbReference type="Proteomes" id="UP000660021"/>
    </source>
</evidence>
<dbReference type="PANTHER" id="PTHR36108:SF13">
    <property type="entry name" value="COLOSSIN-B-RELATED"/>
    <property type="match status" value="1"/>
</dbReference>
<sequence>MPEIKQDLLGLQYSQPFAVEGIQEADINLNLSPAAGSFATLYGQVTDGTVPVPGATVKIFDDKGVPFKHTMTDDNGEYTMDGIPAGTYTVAAVKQGYRLSPAVGVTLAVGDTTEVALVCALDATLALGAIAGVVQVMEESMAVPLSGAKVTLKNSGDTAIASTYTAKGGEFAFYDVADGVYTLLATADGYLPSAPMIATITGGSIANIIMTMVVDTRTYNGTVSGVIRDQSGNAVAGCFVGLFAVSAGEERLVATTKTNTEGKYLFGGVGGGQYMVKTKKSQ</sequence>
<dbReference type="RefSeq" id="WP_186963993.1">
    <property type="nucleotide sequence ID" value="NZ_JACOPR010000006.1"/>
</dbReference>
<dbReference type="Proteomes" id="UP000660021">
    <property type="component" value="Unassembled WGS sequence"/>
</dbReference>
<gene>
    <name evidence="4" type="ORF">H8S34_10950</name>
</gene>
<proteinExistence type="inferred from homology"/>
<reference evidence="4 5" key="1">
    <citation type="submission" date="2020-08" db="EMBL/GenBank/DDBJ databases">
        <title>Genome public.</title>
        <authorList>
            <person name="Liu C."/>
            <person name="Sun Q."/>
        </authorList>
    </citation>
    <scope>NUCLEOTIDE SEQUENCE [LARGE SCALE GENOMIC DNA]</scope>
    <source>
        <strain evidence="4 5">New-38</strain>
    </source>
</reference>
<dbReference type="InterPro" id="IPR013783">
    <property type="entry name" value="Ig-like_fold"/>
</dbReference>
<name>A0ABR7HV05_9FIRM</name>
<keyword evidence="5" id="KW-1185">Reference proteome</keyword>
<evidence type="ECO:0000256" key="1">
    <source>
        <dbReference type="ARBA" id="ARBA00007257"/>
    </source>
</evidence>
<dbReference type="Pfam" id="PF13620">
    <property type="entry name" value="CarboxypepD_reg"/>
    <property type="match status" value="2"/>
</dbReference>
<keyword evidence="2" id="KW-0964">Secreted</keyword>
<dbReference type="InterPro" id="IPR013784">
    <property type="entry name" value="Carb-bd-like_fold"/>
</dbReference>
<comment type="caution">
    <text evidence="4">The sequence shown here is derived from an EMBL/GenBank/DDBJ whole genome shotgun (WGS) entry which is preliminary data.</text>
</comment>
<dbReference type="SUPFAM" id="SSF49452">
    <property type="entry name" value="Starch-binding domain-like"/>
    <property type="match status" value="1"/>
</dbReference>
<evidence type="ECO:0000256" key="3">
    <source>
        <dbReference type="ARBA" id="ARBA00022729"/>
    </source>
</evidence>
<protein>
    <submittedName>
        <fullName evidence="4">Carboxypeptidase regulatory-like domain-containing protein</fullName>
    </submittedName>
</protein>
<dbReference type="EMBL" id="JACOPR010000006">
    <property type="protein sequence ID" value="MBC5731348.1"/>
    <property type="molecule type" value="Genomic_DNA"/>
</dbReference>
<keyword evidence="3" id="KW-0732">Signal</keyword>
<evidence type="ECO:0000256" key="2">
    <source>
        <dbReference type="ARBA" id="ARBA00022525"/>
    </source>
</evidence>
<evidence type="ECO:0000313" key="4">
    <source>
        <dbReference type="EMBL" id="MBC5731348.1"/>
    </source>
</evidence>
<dbReference type="SUPFAM" id="SSF49478">
    <property type="entry name" value="Cna protein B-type domain"/>
    <property type="match status" value="2"/>
</dbReference>
<accession>A0ABR7HV05</accession>
<dbReference type="Gene3D" id="2.60.40.10">
    <property type="entry name" value="Immunoglobulins"/>
    <property type="match status" value="2"/>
</dbReference>
<dbReference type="Gene3D" id="2.60.40.1120">
    <property type="entry name" value="Carboxypeptidase-like, regulatory domain"/>
    <property type="match status" value="1"/>
</dbReference>